<protein>
    <recommendedName>
        <fullName evidence="3">Replication initiation factor</fullName>
    </recommendedName>
</protein>
<evidence type="ECO:0000313" key="2">
    <source>
        <dbReference type="Proteomes" id="UP000077748"/>
    </source>
</evidence>
<sequence length="427" mass="48375">MKKAKDQVRLDVFTGEESTRGRLFIDPSSAALTDLSAVRILRCGVDTVRQLYKGLIRSQVLALFEEPGMVEFAGEWWHAGRVGRDSGYQCKLQNADLGLILLIKNFNEKADVVGSHLKIEVSPHAIDSKSPEQLQVWLDGFAAQVLDQCEVNQCAVHVALDLQGWTPPADLVARLHCRARAQRDHSGIQSICFDENVATYGRGQSFLFGSASGMQMAIYNKTLQARAIDKLDYWESVWRRSDNPFDAGDSSNYDPEKPVYRIEARFHHSVVRQFADGSVLHQTGECIGTHSFSALAGHLQGLWSYALSSFRLLSRPGMYDAFWTLIRDDVVVSVEADSLLEDTVYRRYYKTARGFSGKNVELFLGNFLSIVARDRIGAQRAFQQLKQWDCWPVIRDHYASKGKEEHQIYKHIAELLRERTVRWGRAV</sequence>
<dbReference type="Proteomes" id="UP000077748">
    <property type="component" value="Chromosome"/>
</dbReference>
<reference evidence="1 2" key="1">
    <citation type="submission" date="2016-05" db="EMBL/GenBank/DDBJ databases">
        <title>Genome Sequence of Pseudomonas citronellolis Strain SJTE-3, an Estrogens and Persistent Organic Pollutants degradation strain.</title>
        <authorList>
            <person name="Liang R."/>
        </authorList>
    </citation>
    <scope>NUCLEOTIDE SEQUENCE [LARGE SCALE GENOMIC DNA]</scope>
    <source>
        <strain evidence="1 2">SJTE-3</strain>
    </source>
</reference>
<name>A0A1A9KJE0_9PSED</name>
<gene>
    <name evidence="1" type="ORF">A9C11_28245</name>
</gene>
<evidence type="ECO:0000313" key="1">
    <source>
        <dbReference type="EMBL" id="ANI17638.1"/>
    </source>
</evidence>
<dbReference type="EMBL" id="CP015878">
    <property type="protein sequence ID" value="ANI17638.1"/>
    <property type="molecule type" value="Genomic_DNA"/>
</dbReference>
<accession>A0A1A9KJE0</accession>
<dbReference type="RefSeq" id="WP_064584557.1">
    <property type="nucleotide sequence ID" value="NZ_CP015878.1"/>
</dbReference>
<organism evidence="1 2">
    <name type="scientific">Pseudomonas citronellolis</name>
    <dbReference type="NCBI Taxonomy" id="53408"/>
    <lineage>
        <taxon>Bacteria</taxon>
        <taxon>Pseudomonadati</taxon>
        <taxon>Pseudomonadota</taxon>
        <taxon>Gammaproteobacteria</taxon>
        <taxon>Pseudomonadales</taxon>
        <taxon>Pseudomonadaceae</taxon>
        <taxon>Pseudomonas</taxon>
    </lineage>
</organism>
<proteinExistence type="predicted"/>
<evidence type="ECO:0008006" key="3">
    <source>
        <dbReference type="Google" id="ProtNLM"/>
    </source>
</evidence>
<dbReference type="AlphaFoldDB" id="A0A1A9KJE0"/>